<feature type="compositionally biased region" description="Low complexity" evidence="1">
    <location>
        <begin position="28"/>
        <end position="63"/>
    </location>
</feature>
<keyword evidence="3" id="KW-1185">Reference proteome</keyword>
<evidence type="ECO:0000313" key="3">
    <source>
        <dbReference type="Proteomes" id="UP001153069"/>
    </source>
</evidence>
<feature type="compositionally biased region" description="Polar residues" evidence="1">
    <location>
        <begin position="79"/>
        <end position="104"/>
    </location>
</feature>
<proteinExistence type="predicted"/>
<sequence>MADPPGERTSLPSPTGPSRPINSTSTKGSNRGSGDSSKRSSQQQQQPPESQKSQSQKQPHSRSTPPQPQQPQPPWPADANTTAASLPQTISTSKKSNSTQQLNQLRRREMEDRIGKLLTRLQRQFAAQKPSEQQSFIIPPRPPDQAAASLGKELAHAFIQTYYSATVVENDHNKEQLLEPTRHKILASLAQRGIHPSIPHAFFDQLVSPQTQQYNSPPPPIPTQQQPTLHYEWEAWLPNFILQCEQQIMDELPNGTSSSNNNNNNTHYGEECGSGLHETLAAALRAYALSSAQQAQLSQQHNQHQHYNQNRRRTSNSHQILTTTYRRLQSSAARTILVREFARAVDKNLQLIPPQLSSLLAACVLTMWATPHAEKTQLLQEIWRQCWEVIYASDKFGHFWHFLFWMTEALNLFLLALPLAAAQYHHDRPAWKELAQGWLMELGDMIAFVVHATTSDHEQNQQDTHSVQVSSERLLAEWIQLIMNNLLPILALQNGMAQPGLYRLSLEPLLEQLNGLIVEMDDSLVQLHTMVVFRLSTMALTTPLRGETKSILALFSYLLPSESPFARALTSTVGAIFMQDDTCKSAAKHLLKTVQGVDQQLMTGGDSSRGGSGSKGMVGIVQLLEEGGDDGQELLDFTARVNAHELVHLSSAKQVETLLLGICLMEVTTEEEMGHNQHTNDDDNDNDSNMDNQNTKSNTTNQFCDAARNFLKTLLQRYPHLGLLLTPSLISDINAAAVEKSPTELLGKLQFLADSVTGDPSCAQQVWNLLGVQMLDPNQTPVVLRCAVLRLLPRLCLVNKRLYRRVVDTLGEHRDGKNSNTVGVGVETPDSMMIQTEVMEIRLAVAASIVDLAKDDLIRDPADCIGWIQEFLVEDYSESPSKALLVHYAILALHYLVIAQELDFALVLKVMKKKLCAVTSIDEVQHLPPVIQEALALLLGDGECKEDSSDEEDDEGGKEPEVPDISPQVVGAVQVLIDLGIQFETIEADNETSVELIARIRRNIYYSLSRYSLDALGLDEDGVKATLSWHEEGGEASRENPPLTASRYMSLRKLAVNGMQLPSSFRELVDGFDTIILNLNSTVLQFEEEALASSLWKTKGTRHHVGQQRRIESNKALSKDAVSLPSPSKLQSLHKKMPSASSSVGRLLCFEGKSLSKFLALAGEVSFQEREPMTLVFLVQAWLNSCSRLLSHLYEGPKFRGLSQPLEEVRRWGLHTGNNDAMYFSMAALSLYVPKREDKNERMGVDQIQGEIWNAFRNLQFKNSDCAKISLALTAVTCLRWGFQERVFEIIGALEQSVKGYGGQISFGAAYGLAIIAQAISHTDRVQSLGGIGGETRTRSKIGQIVGFLVGELVACTGESNNRSDILTTLVACLQSGVSTPNLVGSLADSVSEQFAIPPAKIETVRYLMISLGLSLPSLSHVNGDLLLGSLFFLERFMWGSGKGIALVPVLHEAKSSGVLTEDEFDVIVSEYGRIFEQSLSEREAPDFSEDLFYAVNGASKNPSPHIIREFLTRTTIRFDDNRCTSPLVGAIVSVGSFPCLGFMSRIMTAPAQVRLDTPKPTSESVLEVVSGVLEAHTDYSRPDYSKTAVMLLGLLASMKNQPADISLSPSQDKPPSQTTQSKLKGLKLDFALLPGAAPGTLLYDIMSLMQRAHGGEQGDQTADMMRYMRCLESLSLPGHFAKHFLEPLISEDNDSTKEGCLALLSAQVNRQRGRNDFTNMALQISIMPLVSFNSLLGNGKAPATFVKCLVGVVRSLPAELVENGSMNLWQNCLSLSDDTNLLVAFLKSIQVILKSQGKSGKQSSLSPKTTKFLEHFVTKRIFSDLRELQWATSLGAKAAQEEGSILKGYVSCLTALPLSSLEEFDLFTFQEEDSFSGEVLRAFVVLELVRCRYFGDAARAKREISKVMAWFSRKFISLGAEMYVDTMRRVACAVAAATKVLTAPERREVLLSILEQLLLCQPSAGAIGVDLLSILVASWCSDVATDGDLSMAYVWIHSTDRLPGLSDASLGQVFAFFRHDLPFNLATYGRKEKIGAIVANQVWRLYSTWSKHGADEDVLKCLRKAFVCGSGSKEEDFVLLASSILLEADSAQVGQSLLG</sequence>
<dbReference type="Proteomes" id="UP001153069">
    <property type="component" value="Unassembled WGS sequence"/>
</dbReference>
<feature type="region of interest" description="Disordered" evidence="1">
    <location>
        <begin position="1"/>
        <end position="106"/>
    </location>
</feature>
<feature type="compositionally biased region" description="Basic and acidic residues" evidence="1">
    <location>
        <begin position="672"/>
        <end position="681"/>
    </location>
</feature>
<dbReference type="OrthoDB" id="44916at2759"/>
<comment type="caution">
    <text evidence="2">The sequence shown here is derived from an EMBL/GenBank/DDBJ whole genome shotgun (WGS) entry which is preliminary data.</text>
</comment>
<organism evidence="2 3">
    <name type="scientific">Seminavis robusta</name>
    <dbReference type="NCBI Taxonomy" id="568900"/>
    <lineage>
        <taxon>Eukaryota</taxon>
        <taxon>Sar</taxon>
        <taxon>Stramenopiles</taxon>
        <taxon>Ochrophyta</taxon>
        <taxon>Bacillariophyta</taxon>
        <taxon>Bacillariophyceae</taxon>
        <taxon>Bacillariophycidae</taxon>
        <taxon>Naviculales</taxon>
        <taxon>Naviculaceae</taxon>
        <taxon>Seminavis</taxon>
    </lineage>
</organism>
<name>A0A9N8EAU9_9STRA</name>
<reference evidence="2" key="1">
    <citation type="submission" date="2020-06" db="EMBL/GenBank/DDBJ databases">
        <authorList>
            <consortium name="Plant Systems Biology data submission"/>
        </authorList>
    </citation>
    <scope>NUCLEOTIDE SEQUENCE</scope>
    <source>
        <strain evidence="2">D6</strain>
    </source>
</reference>
<evidence type="ECO:0000313" key="2">
    <source>
        <dbReference type="EMBL" id="CAB9515851.1"/>
    </source>
</evidence>
<feature type="region of interest" description="Disordered" evidence="1">
    <location>
        <begin position="944"/>
        <end position="964"/>
    </location>
</feature>
<accession>A0A9N8EAU9</accession>
<gene>
    <name evidence="2" type="ORF">SEMRO_742_G195950.1</name>
</gene>
<feature type="region of interest" description="Disordered" evidence="1">
    <location>
        <begin position="672"/>
        <end position="699"/>
    </location>
</feature>
<dbReference type="EMBL" id="CAICTM010000741">
    <property type="protein sequence ID" value="CAB9515851.1"/>
    <property type="molecule type" value="Genomic_DNA"/>
</dbReference>
<dbReference type="SUPFAM" id="SSF48371">
    <property type="entry name" value="ARM repeat"/>
    <property type="match status" value="1"/>
</dbReference>
<feature type="compositionally biased region" description="Pro residues" evidence="1">
    <location>
        <begin position="65"/>
        <end position="76"/>
    </location>
</feature>
<dbReference type="InterPro" id="IPR016024">
    <property type="entry name" value="ARM-type_fold"/>
</dbReference>
<protein>
    <recommendedName>
        <fullName evidence="4">DUF3730 domain-containing protein</fullName>
    </recommendedName>
</protein>
<feature type="region of interest" description="Disordered" evidence="1">
    <location>
        <begin position="251"/>
        <end position="270"/>
    </location>
</feature>
<evidence type="ECO:0000256" key="1">
    <source>
        <dbReference type="SAM" id="MobiDB-lite"/>
    </source>
</evidence>
<evidence type="ECO:0008006" key="4">
    <source>
        <dbReference type="Google" id="ProtNLM"/>
    </source>
</evidence>